<organism evidence="10 11">
    <name type="scientific">Larsenimonas rhizosphaerae</name>
    <dbReference type="NCBI Taxonomy" id="2944682"/>
    <lineage>
        <taxon>Bacteria</taxon>
        <taxon>Pseudomonadati</taxon>
        <taxon>Pseudomonadota</taxon>
        <taxon>Gammaproteobacteria</taxon>
        <taxon>Oceanospirillales</taxon>
        <taxon>Halomonadaceae</taxon>
        <taxon>Larsenimonas</taxon>
    </lineage>
</organism>
<dbReference type="GO" id="GO:0015190">
    <property type="term" value="F:L-leucine transmembrane transporter activity"/>
    <property type="evidence" value="ECO:0007669"/>
    <property type="project" value="TreeGrafter"/>
</dbReference>
<dbReference type="InterPro" id="IPR004685">
    <property type="entry name" value="Brnchd-chn_aa_trnsp_Livcs"/>
</dbReference>
<accession>A0AA41ZP94</accession>
<feature type="transmembrane region" description="Helical" evidence="9">
    <location>
        <begin position="416"/>
        <end position="435"/>
    </location>
</feature>
<keyword evidence="5 9" id="KW-0812">Transmembrane</keyword>
<feature type="transmembrane region" description="Helical" evidence="9">
    <location>
        <begin position="12"/>
        <end position="31"/>
    </location>
</feature>
<dbReference type="Proteomes" id="UP001165678">
    <property type="component" value="Unassembled WGS sequence"/>
</dbReference>
<evidence type="ECO:0000256" key="2">
    <source>
        <dbReference type="ARBA" id="ARBA00008540"/>
    </source>
</evidence>
<keyword evidence="7 9" id="KW-1133">Transmembrane helix</keyword>
<dbReference type="RefSeq" id="WP_265896391.1">
    <property type="nucleotide sequence ID" value="NZ_JAPIVE010000003.1"/>
</dbReference>
<dbReference type="EMBL" id="JAPIVE010000003">
    <property type="protein sequence ID" value="MCX2524670.1"/>
    <property type="molecule type" value="Genomic_DNA"/>
</dbReference>
<keyword evidence="11" id="KW-1185">Reference proteome</keyword>
<feature type="transmembrane region" description="Helical" evidence="9">
    <location>
        <begin position="227"/>
        <end position="249"/>
    </location>
</feature>
<comment type="similarity">
    <text evidence="2 9">Belongs to the branched chain amino acid transporter family.</text>
</comment>
<feature type="transmembrane region" description="Helical" evidence="9">
    <location>
        <begin position="79"/>
        <end position="101"/>
    </location>
</feature>
<protein>
    <recommendedName>
        <fullName evidence="9">Branched-chain amino acid transport system carrier protein</fullName>
    </recommendedName>
</protein>
<feature type="transmembrane region" description="Helical" evidence="9">
    <location>
        <begin position="125"/>
        <end position="142"/>
    </location>
</feature>
<dbReference type="PANTHER" id="PTHR30588:SF0">
    <property type="entry name" value="BRANCHED-CHAIN AMINO ACID PERMEASE BRNQ"/>
    <property type="match status" value="1"/>
</dbReference>
<evidence type="ECO:0000256" key="1">
    <source>
        <dbReference type="ARBA" id="ARBA00004651"/>
    </source>
</evidence>
<dbReference type="Pfam" id="PF05525">
    <property type="entry name" value="Branch_AA_trans"/>
    <property type="match status" value="1"/>
</dbReference>
<name>A0AA41ZP94_9GAMM</name>
<evidence type="ECO:0000313" key="11">
    <source>
        <dbReference type="Proteomes" id="UP001165678"/>
    </source>
</evidence>
<dbReference type="AlphaFoldDB" id="A0AA41ZP94"/>
<evidence type="ECO:0000313" key="10">
    <source>
        <dbReference type="EMBL" id="MCX2524670.1"/>
    </source>
</evidence>
<comment type="subcellular location">
    <subcellularLocation>
        <location evidence="9">Cell inner membrane</location>
        <topology evidence="9">Multi-pass membrane protein</topology>
    </subcellularLocation>
    <subcellularLocation>
        <location evidence="1">Cell membrane</location>
        <topology evidence="1">Multi-pass membrane protein</topology>
    </subcellularLocation>
</comment>
<feature type="transmembrane region" description="Helical" evidence="9">
    <location>
        <begin position="315"/>
        <end position="336"/>
    </location>
</feature>
<dbReference type="PANTHER" id="PTHR30588">
    <property type="entry name" value="BRANCHED-CHAIN AMINO ACID TRANSPORT SYSTEM 2 CARRIER PROTEIN"/>
    <property type="match status" value="1"/>
</dbReference>
<evidence type="ECO:0000256" key="9">
    <source>
        <dbReference type="RuleBase" id="RU362122"/>
    </source>
</evidence>
<feature type="transmembrane region" description="Helical" evidence="9">
    <location>
        <begin position="374"/>
        <end position="396"/>
    </location>
</feature>
<feature type="transmembrane region" description="Helical" evidence="9">
    <location>
        <begin position="154"/>
        <end position="175"/>
    </location>
</feature>
<comment type="caution">
    <text evidence="10">The sequence shown here is derived from an EMBL/GenBank/DDBJ whole genome shotgun (WGS) entry which is preliminary data.</text>
</comment>
<reference evidence="10" key="1">
    <citation type="submission" date="2022-11" db="EMBL/GenBank/DDBJ databases">
        <title>Larsenimonas rhizosphaerae sp. nov., isolated from a tidal mudflat.</title>
        <authorList>
            <person name="Lee S.D."/>
            <person name="Kim I.S."/>
        </authorList>
    </citation>
    <scope>NUCLEOTIDE SEQUENCE</scope>
    <source>
        <strain evidence="10">GH2-1</strain>
    </source>
</reference>
<keyword evidence="8 9" id="KW-0472">Membrane</keyword>
<evidence type="ECO:0000256" key="4">
    <source>
        <dbReference type="ARBA" id="ARBA00022475"/>
    </source>
</evidence>
<comment type="function">
    <text evidence="9">Component of the transport system for branched-chain amino acids.</text>
</comment>
<dbReference type="GO" id="GO:0015818">
    <property type="term" value="P:isoleucine transport"/>
    <property type="evidence" value="ECO:0007669"/>
    <property type="project" value="TreeGrafter"/>
</dbReference>
<evidence type="ECO:0000256" key="6">
    <source>
        <dbReference type="ARBA" id="ARBA00022970"/>
    </source>
</evidence>
<evidence type="ECO:0000256" key="5">
    <source>
        <dbReference type="ARBA" id="ARBA00022692"/>
    </source>
</evidence>
<sequence>MPSTPRLTLSNALALGLMTFALFLGAGNLVFPPQVGQQAGTDVWPAALGFLTTGVGLPVLGIVAVAVSGGGLDRILSPLPRWAATLFGLAIYLSIGPMFAMPRTATVSWSMGAEPFFGQASSLDQTLYIIGFFSIAVTLSLMPGRLVDVVGKWITPLLIILLVILAGATVLFPQGPLGSVSPQWQDAPFAQGFQHGYMTMDMLASMVFGILIVNAIRSKGVTDTASLTRYTLLAGLVAGICLSGVYLPLTYMGATSHLVAPGAGSGELIPAYVNALFGPTGNVLLAAVITLACLTTAIGLLTACGEYFHGLMERVSYRTIVIILGVLGVVVALQGLSTLIQVSVPVLSALYPLAIVVILLSLVRPFLPHPGRMFNAALLLTLPAGLLDGLAAAHLLDAWPALSTFKEALPLAREQADWLMPALAGIGLGAILQFIPSPDRRTETA</sequence>
<dbReference type="GO" id="GO:0005886">
    <property type="term" value="C:plasma membrane"/>
    <property type="evidence" value="ECO:0007669"/>
    <property type="project" value="UniProtKB-SubCell"/>
</dbReference>
<evidence type="ECO:0000256" key="3">
    <source>
        <dbReference type="ARBA" id="ARBA00022448"/>
    </source>
</evidence>
<feature type="transmembrane region" description="Helical" evidence="9">
    <location>
        <begin position="195"/>
        <end position="215"/>
    </location>
</feature>
<dbReference type="GO" id="GO:0005304">
    <property type="term" value="F:L-valine transmembrane transporter activity"/>
    <property type="evidence" value="ECO:0007669"/>
    <property type="project" value="TreeGrafter"/>
</dbReference>
<dbReference type="GO" id="GO:0015820">
    <property type="term" value="P:L-leucine transport"/>
    <property type="evidence" value="ECO:0007669"/>
    <property type="project" value="TreeGrafter"/>
</dbReference>
<keyword evidence="3 9" id="KW-0813">Transport</keyword>
<evidence type="ECO:0000256" key="7">
    <source>
        <dbReference type="ARBA" id="ARBA00022989"/>
    </source>
</evidence>
<dbReference type="NCBIfam" id="TIGR00796">
    <property type="entry name" value="livcs"/>
    <property type="match status" value="1"/>
</dbReference>
<evidence type="ECO:0000256" key="8">
    <source>
        <dbReference type="ARBA" id="ARBA00023136"/>
    </source>
</evidence>
<proteinExistence type="inferred from homology"/>
<keyword evidence="4" id="KW-1003">Cell membrane</keyword>
<feature type="transmembrane region" description="Helical" evidence="9">
    <location>
        <begin position="342"/>
        <end position="362"/>
    </location>
</feature>
<feature type="transmembrane region" description="Helical" evidence="9">
    <location>
        <begin position="43"/>
        <end position="67"/>
    </location>
</feature>
<dbReference type="GO" id="GO:0015188">
    <property type="term" value="F:L-isoleucine transmembrane transporter activity"/>
    <property type="evidence" value="ECO:0007669"/>
    <property type="project" value="TreeGrafter"/>
</dbReference>
<feature type="transmembrane region" description="Helical" evidence="9">
    <location>
        <begin position="283"/>
        <end position="303"/>
    </location>
</feature>
<gene>
    <name evidence="10" type="primary">brnQ</name>
    <name evidence="10" type="ORF">OQ287_10515</name>
</gene>
<keyword evidence="6 9" id="KW-0029">Amino-acid transport</keyword>